<comment type="caution">
    <text evidence="2">The sequence shown here is derived from an EMBL/GenBank/DDBJ whole genome shotgun (WGS) entry which is preliminary data.</text>
</comment>
<name>M0EMF1_9EURY</name>
<dbReference type="Proteomes" id="UP000011509">
    <property type="component" value="Unassembled WGS sequence"/>
</dbReference>
<dbReference type="PATRIC" id="fig|1227466.3.peg.1221"/>
<dbReference type="AlphaFoldDB" id="M0EMF1"/>
<proteinExistence type="predicted"/>
<dbReference type="OrthoDB" id="329406at2157"/>
<evidence type="ECO:0000313" key="2">
    <source>
        <dbReference type="EMBL" id="ELZ48951.1"/>
    </source>
</evidence>
<evidence type="ECO:0000313" key="3">
    <source>
        <dbReference type="Proteomes" id="UP000011509"/>
    </source>
</evidence>
<dbReference type="RefSeq" id="WP_006112717.1">
    <property type="nucleotide sequence ID" value="NZ_AOJL01000026.1"/>
</dbReference>
<keyword evidence="3" id="KW-1185">Reference proteome</keyword>
<feature type="region of interest" description="Disordered" evidence="1">
    <location>
        <begin position="1"/>
        <end position="33"/>
    </location>
</feature>
<feature type="compositionally biased region" description="Low complexity" evidence="1">
    <location>
        <begin position="1"/>
        <end position="13"/>
    </location>
</feature>
<protein>
    <submittedName>
        <fullName evidence="2">Uncharacterized protein</fullName>
    </submittedName>
</protein>
<gene>
    <name evidence="2" type="ORF">C464_06055</name>
</gene>
<reference evidence="2 3" key="1">
    <citation type="journal article" date="2014" name="PLoS Genet.">
        <title>Phylogenetically driven sequencing of extremely halophilic archaea reveals strategies for static and dynamic osmo-response.</title>
        <authorList>
            <person name="Becker E.A."/>
            <person name="Seitzer P.M."/>
            <person name="Tritt A."/>
            <person name="Larsen D."/>
            <person name="Krusor M."/>
            <person name="Yao A.I."/>
            <person name="Wu D."/>
            <person name="Madern D."/>
            <person name="Eisen J.A."/>
            <person name="Darling A.E."/>
            <person name="Facciotti M.T."/>
        </authorList>
    </citation>
    <scope>NUCLEOTIDE SEQUENCE [LARGE SCALE GENOMIC DNA]</scope>
    <source>
        <strain evidence="2 3">DSM 10284</strain>
    </source>
</reference>
<dbReference type="STRING" id="1227466.C464_06055"/>
<organism evidence="2 3">
    <name type="scientific">Halorubrum coriense DSM 10284</name>
    <dbReference type="NCBI Taxonomy" id="1227466"/>
    <lineage>
        <taxon>Archaea</taxon>
        <taxon>Methanobacteriati</taxon>
        <taxon>Methanobacteriota</taxon>
        <taxon>Stenosarchaea group</taxon>
        <taxon>Halobacteria</taxon>
        <taxon>Halobacteriales</taxon>
        <taxon>Haloferacaceae</taxon>
        <taxon>Halorubrum</taxon>
    </lineage>
</organism>
<sequence length="243" mass="26858">MSSSAESESTTVEELLEKQGVGQKNDYEGTAYQGSESAIAAIKTYVSEHVVDERIVSSGSIAATADDVRTQEIGKTLGAHLRGDTPEDFLTDVEVSKWRDTSPVKWVFKRRAGEATQRRSQKLQKPSLVREISAATDAGGDRYEMVERGGARWETAITTVDWMRDVLAAVCERVGHEPTAVQEAEEADRREWIDELTQAATTDVLERALDIDAPGARDDWNKETLRAIYEVVVEGRDPSEVSP</sequence>
<dbReference type="EMBL" id="AOJL01000026">
    <property type="protein sequence ID" value="ELZ48951.1"/>
    <property type="molecule type" value="Genomic_DNA"/>
</dbReference>
<accession>M0EMF1</accession>
<evidence type="ECO:0000256" key="1">
    <source>
        <dbReference type="SAM" id="MobiDB-lite"/>
    </source>
</evidence>